<dbReference type="OrthoDB" id="3623124at2"/>
<protein>
    <submittedName>
        <fullName evidence="1">Uncharacterized protein</fullName>
    </submittedName>
</protein>
<dbReference type="Proteomes" id="UP000092659">
    <property type="component" value="Chromosome"/>
</dbReference>
<dbReference type="Proteomes" id="UP001519309">
    <property type="component" value="Unassembled WGS sequence"/>
</dbReference>
<accession>A0A1B1AUB2</accession>
<gene>
    <name evidence="1" type="ORF">AVL59_11575</name>
    <name evidence="2" type="ORF">J2Z21_001115</name>
</gene>
<sequence>MPLDNALTGHWDSSPFDHGVMEASELEFLDDGRGTGTVANALGDDATRFSWHCPEPGVLEVCDEYGRVERVRYAVVTAIPVYTTDPVPAVTFEPPLFFAREYARTSAISGQ</sequence>
<keyword evidence="4" id="KW-1185">Reference proteome</keyword>
<reference evidence="1 3" key="1">
    <citation type="submission" date="2016-06" db="EMBL/GenBank/DDBJ databases">
        <title>Complete genome sequence of Streptomyces griseochromogenes ATCC 14511, the Blasticidin S producer.</title>
        <authorList>
            <person name="Wu L."/>
        </authorList>
    </citation>
    <scope>NUCLEOTIDE SEQUENCE [LARGE SCALE GENOMIC DNA]</scope>
    <source>
        <strain evidence="1 3">ATCC 14511</strain>
    </source>
</reference>
<evidence type="ECO:0000313" key="4">
    <source>
        <dbReference type="Proteomes" id="UP001519309"/>
    </source>
</evidence>
<organism evidence="1 3">
    <name type="scientific">Streptomyces griseochromogenes</name>
    <dbReference type="NCBI Taxonomy" id="68214"/>
    <lineage>
        <taxon>Bacteria</taxon>
        <taxon>Bacillati</taxon>
        <taxon>Actinomycetota</taxon>
        <taxon>Actinomycetes</taxon>
        <taxon>Kitasatosporales</taxon>
        <taxon>Streptomycetaceae</taxon>
        <taxon>Streptomyces</taxon>
    </lineage>
</organism>
<dbReference type="STRING" id="68214.AVL59_11575"/>
<dbReference type="RefSeq" id="WP_067302434.1">
    <property type="nucleotide sequence ID" value="NZ_CP016279.1"/>
</dbReference>
<dbReference type="KEGG" id="sgs:AVL59_11575"/>
<name>A0A1B1AUB2_9ACTN</name>
<proteinExistence type="predicted"/>
<evidence type="ECO:0000313" key="1">
    <source>
        <dbReference type="EMBL" id="ANP50168.1"/>
    </source>
</evidence>
<dbReference type="EMBL" id="JAGGLP010000002">
    <property type="protein sequence ID" value="MBP2048191.1"/>
    <property type="molecule type" value="Genomic_DNA"/>
</dbReference>
<reference evidence="2 4" key="2">
    <citation type="submission" date="2021-03" db="EMBL/GenBank/DDBJ databases">
        <title>Genomic Encyclopedia of Type Strains, Phase IV (KMG-IV): sequencing the most valuable type-strain genomes for metagenomic binning, comparative biology and taxonomic classification.</title>
        <authorList>
            <person name="Goeker M."/>
        </authorList>
    </citation>
    <scope>NUCLEOTIDE SEQUENCE [LARGE SCALE GENOMIC DNA]</scope>
    <source>
        <strain evidence="2 4">DSM 40499</strain>
    </source>
</reference>
<dbReference type="EMBL" id="CP016279">
    <property type="protein sequence ID" value="ANP50168.1"/>
    <property type="molecule type" value="Genomic_DNA"/>
</dbReference>
<dbReference type="AlphaFoldDB" id="A0A1B1AUB2"/>
<evidence type="ECO:0000313" key="2">
    <source>
        <dbReference type="EMBL" id="MBP2048191.1"/>
    </source>
</evidence>
<evidence type="ECO:0000313" key="3">
    <source>
        <dbReference type="Proteomes" id="UP000092659"/>
    </source>
</evidence>